<feature type="transmembrane region" description="Helical" evidence="6">
    <location>
        <begin position="301"/>
        <end position="323"/>
    </location>
</feature>
<evidence type="ECO:0000256" key="1">
    <source>
        <dbReference type="ARBA" id="ARBA00004496"/>
    </source>
</evidence>
<comment type="subcellular location">
    <subcellularLocation>
        <location evidence="1">Cytoplasm</location>
    </subcellularLocation>
</comment>
<evidence type="ECO:0000256" key="4">
    <source>
        <dbReference type="ARBA" id="ARBA00022759"/>
    </source>
</evidence>
<dbReference type="HAMAP" id="MF_00801">
    <property type="entry name" value="Endonuclease_5"/>
    <property type="match status" value="1"/>
</dbReference>
<dbReference type="Gene3D" id="3.30.2170.10">
    <property type="entry name" value="archaeoglobus fulgidus dsm 4304 superfamily"/>
    <property type="match status" value="1"/>
</dbReference>
<keyword evidence="2" id="KW-0963">Cytoplasm</keyword>
<dbReference type="FunFam" id="3.30.2170.10:FF:000005">
    <property type="entry name" value="Predicted protein"/>
    <property type="match status" value="1"/>
</dbReference>
<dbReference type="OrthoDB" id="20018at2759"/>
<evidence type="ECO:0000256" key="6">
    <source>
        <dbReference type="SAM" id="Phobius"/>
    </source>
</evidence>
<keyword evidence="6" id="KW-0472">Membrane</keyword>
<dbReference type="AlphaFoldDB" id="A0A7J6VA70"/>
<dbReference type="PANTHER" id="PTHR28511:SF1">
    <property type="entry name" value="ENDONUCLEASE V"/>
    <property type="match status" value="1"/>
</dbReference>
<dbReference type="CDD" id="cd06559">
    <property type="entry name" value="Endonuclease_V"/>
    <property type="match status" value="1"/>
</dbReference>
<comment type="caution">
    <text evidence="7">The sequence shown here is derived from an EMBL/GenBank/DDBJ whole genome shotgun (WGS) entry which is preliminary data.</text>
</comment>
<protein>
    <submittedName>
        <fullName evidence="7">Endonuclease v</fullName>
    </submittedName>
</protein>
<organism evidence="7 8">
    <name type="scientific">Thalictrum thalictroides</name>
    <name type="common">Rue-anemone</name>
    <name type="synonym">Anemone thalictroides</name>
    <dbReference type="NCBI Taxonomy" id="46969"/>
    <lineage>
        <taxon>Eukaryota</taxon>
        <taxon>Viridiplantae</taxon>
        <taxon>Streptophyta</taxon>
        <taxon>Embryophyta</taxon>
        <taxon>Tracheophyta</taxon>
        <taxon>Spermatophyta</taxon>
        <taxon>Magnoliopsida</taxon>
        <taxon>Ranunculales</taxon>
        <taxon>Ranunculaceae</taxon>
        <taxon>Thalictroideae</taxon>
        <taxon>Thalictrum</taxon>
    </lineage>
</organism>
<accession>A0A7J6VA70</accession>
<dbReference type="GO" id="GO:0005737">
    <property type="term" value="C:cytoplasm"/>
    <property type="evidence" value="ECO:0007669"/>
    <property type="project" value="UniProtKB-SubCell"/>
</dbReference>
<dbReference type="GO" id="GO:0003727">
    <property type="term" value="F:single-stranded RNA binding"/>
    <property type="evidence" value="ECO:0007669"/>
    <property type="project" value="TreeGrafter"/>
</dbReference>
<keyword evidence="3" id="KW-0540">Nuclease</keyword>
<reference evidence="7 8" key="1">
    <citation type="submission" date="2020-06" db="EMBL/GenBank/DDBJ databases">
        <title>Transcriptomic and genomic resources for Thalictrum thalictroides and T. hernandezii: Facilitating candidate gene discovery in an emerging model plant lineage.</title>
        <authorList>
            <person name="Arias T."/>
            <person name="Riano-Pachon D.M."/>
            <person name="Di Stilio V.S."/>
        </authorList>
    </citation>
    <scope>NUCLEOTIDE SEQUENCE [LARGE SCALE GENOMIC DNA]</scope>
    <source>
        <strain evidence="8">cv. WT478/WT964</strain>
        <tissue evidence="7">Leaves</tissue>
    </source>
</reference>
<dbReference type="PANTHER" id="PTHR28511">
    <property type="entry name" value="ENDONUCLEASE V"/>
    <property type="match status" value="1"/>
</dbReference>
<feature type="transmembrane region" description="Helical" evidence="6">
    <location>
        <begin position="335"/>
        <end position="357"/>
    </location>
</feature>
<keyword evidence="4 7" id="KW-0255">Endonuclease</keyword>
<dbReference type="GO" id="GO:0006281">
    <property type="term" value="P:DNA repair"/>
    <property type="evidence" value="ECO:0007669"/>
    <property type="project" value="InterPro"/>
</dbReference>
<keyword evidence="5" id="KW-0378">Hydrolase</keyword>
<sequence>METSESSNQNHQFESNRNWVEAQELLKSRLILEDDHTWRLPTATQEHEEEDGLGEKLKYVGGVDLSFSKDDPFIACGALVILDLNNDLKVVYEDFSIVKLQVPYIPGFLAFREAPVLLKLLEKMKADAHPFYPQLLMVDGNGVLHPQGFGLACHLGVLTSLPTIGIGKNLHHVDGLTQSGVRQSLASEENCTRVLITLTGHSGHTWGAAMRSTHGSLKPIFISVGHRISLDTAIEVVKLTCKYRVPEPIRQADLRSRANLQKHPETVQICKVHSIFLHTRKVRRMAGIRDAKSKIVKVEWVLSWIAFFVARLASHMLIIIKLIKDADKFDKGIELPLALCGMVGMNLLNVFLGLDLFKAFRREINPPQNHQE</sequence>
<keyword evidence="6" id="KW-0812">Transmembrane</keyword>
<evidence type="ECO:0000256" key="3">
    <source>
        <dbReference type="ARBA" id="ARBA00022722"/>
    </source>
</evidence>
<dbReference type="GO" id="GO:0016891">
    <property type="term" value="F:RNA endonuclease activity producing 5'-phosphomonoesters, hydrolytic mechanism"/>
    <property type="evidence" value="ECO:0007669"/>
    <property type="project" value="TreeGrafter"/>
</dbReference>
<gene>
    <name evidence="7" type="ORF">FRX31_028747</name>
</gene>
<keyword evidence="8" id="KW-1185">Reference proteome</keyword>
<proteinExistence type="inferred from homology"/>
<dbReference type="Proteomes" id="UP000554482">
    <property type="component" value="Unassembled WGS sequence"/>
</dbReference>
<evidence type="ECO:0000313" key="7">
    <source>
        <dbReference type="EMBL" id="KAF5181667.1"/>
    </source>
</evidence>
<evidence type="ECO:0000313" key="8">
    <source>
        <dbReference type="Proteomes" id="UP000554482"/>
    </source>
</evidence>
<dbReference type="Pfam" id="PF04493">
    <property type="entry name" value="Endonuclease_5"/>
    <property type="match status" value="1"/>
</dbReference>
<dbReference type="GO" id="GO:0005730">
    <property type="term" value="C:nucleolus"/>
    <property type="evidence" value="ECO:0007669"/>
    <property type="project" value="TreeGrafter"/>
</dbReference>
<evidence type="ECO:0000256" key="5">
    <source>
        <dbReference type="ARBA" id="ARBA00022801"/>
    </source>
</evidence>
<dbReference type="EMBL" id="JABWDY010035899">
    <property type="protein sequence ID" value="KAF5181667.1"/>
    <property type="molecule type" value="Genomic_DNA"/>
</dbReference>
<dbReference type="InterPro" id="IPR007581">
    <property type="entry name" value="Endonuclease-V"/>
</dbReference>
<evidence type="ECO:0000256" key="2">
    <source>
        <dbReference type="ARBA" id="ARBA00022490"/>
    </source>
</evidence>
<keyword evidence="6" id="KW-1133">Transmembrane helix</keyword>
<name>A0A7J6VA70_THATH</name>